<evidence type="ECO:0000313" key="2">
    <source>
        <dbReference type="Proteomes" id="UP000290481"/>
    </source>
</evidence>
<dbReference type="AlphaFoldDB" id="A0A4Q0HDL3"/>
<comment type="caution">
    <text evidence="1">The sequence shown here is derived from an EMBL/GenBank/DDBJ whole genome shotgun (WGS) entry which is preliminary data.</text>
</comment>
<organism evidence="1 2">
    <name type="scientific">Pseudomonas azotoformans</name>
    <dbReference type="NCBI Taxonomy" id="47878"/>
    <lineage>
        <taxon>Bacteria</taxon>
        <taxon>Pseudomonadati</taxon>
        <taxon>Pseudomonadota</taxon>
        <taxon>Gammaproteobacteria</taxon>
        <taxon>Pseudomonadales</taxon>
        <taxon>Pseudomonadaceae</taxon>
        <taxon>Pseudomonas</taxon>
    </lineage>
</organism>
<gene>
    <name evidence="1" type="ORF">B4O85_27785</name>
</gene>
<proteinExistence type="predicted"/>
<name>A0A4Q0HDL3_PSEAZ</name>
<dbReference type="Proteomes" id="UP000290481">
    <property type="component" value="Unassembled WGS sequence"/>
</dbReference>
<protein>
    <submittedName>
        <fullName evidence="1">Uncharacterized protein</fullName>
    </submittedName>
</protein>
<sequence length="72" mass="7880">MKNKIEDLRNHLFVTIEGLLDPDKPMELDRAKAVAEVAQVMINSAKVEVAMVKALDAVSGSGFMQIGQEPLK</sequence>
<dbReference type="EMBL" id="MZZJ01000017">
    <property type="protein sequence ID" value="RXE46448.1"/>
    <property type="molecule type" value="Genomic_DNA"/>
</dbReference>
<evidence type="ECO:0000313" key="1">
    <source>
        <dbReference type="EMBL" id="RXE46448.1"/>
    </source>
</evidence>
<accession>A0A4Q0HDL3</accession>
<reference evidence="1 2" key="1">
    <citation type="submission" date="2017-03" db="EMBL/GenBank/DDBJ databases">
        <title>Pseudomonas azotoformans: Salt tolerant bacteria having multiple plant growth promoting attributes.</title>
        <authorList>
            <person name="Srivastava A.K."/>
            <person name="Sharma A."/>
            <person name="Srivastava A.K."/>
            <person name="Jamali H."/>
            <person name="Yadav J."/>
            <person name="Srivastava R."/>
            <person name="Kashyap P.L."/>
            <person name="Chakdar H."/>
            <person name="Saxena A.K."/>
        </authorList>
    </citation>
    <scope>NUCLEOTIDE SEQUENCE [LARGE SCALE GENOMIC DNA]</scope>
    <source>
        <strain evidence="1 2">SC 14</strain>
    </source>
</reference>
<dbReference type="RefSeq" id="WP_020303017.1">
    <property type="nucleotide sequence ID" value="NZ_MZZJ01000017.1"/>
</dbReference>